<accession>A0A443Z179</accession>
<reference evidence="1 2" key="1">
    <citation type="submission" date="2018-06" db="EMBL/GenBank/DDBJ databases">
        <title>Pedobacter endophyticus sp. nov., an endophytic bacterium isolated from a leaf of Triticum aestivum.</title>
        <authorList>
            <person name="Zhang L."/>
        </authorList>
    </citation>
    <scope>NUCLEOTIDE SEQUENCE [LARGE SCALE GENOMIC DNA]</scope>
    <source>
        <strain evidence="1 2">CM134L-2</strain>
    </source>
</reference>
<sequence length="268" mass="29290">MRKFLLVIIIVFLGVNKSWSQYNQGARLTAMGNASAAVYDIWSLNANPAGITRLNSPMAAANYARYLFGDELSEQNFAFVLPFNGNFAGLSVNRYGISEYNEIKAGLGLAKKFGEDLSIGVKVNLHQIKITNYGDATTFSVDAGVNYALSKQIGLGLYVNNPSSQTYKSSNIATHIPTVIHFGATYTASNKLLVATTVSKDFDQKFDVSVGVDYRFYEILSLRGGISAKPFKQYVGIGLNYEKLVLDVAVQSHPQIGYTPQIGLSYAF</sequence>
<dbReference type="OrthoDB" id="748007at2"/>
<proteinExistence type="predicted"/>
<name>A0A443Z179_9SPHI</name>
<dbReference type="AlphaFoldDB" id="A0A443Z179"/>
<dbReference type="Gene3D" id="2.40.160.60">
    <property type="entry name" value="Outer membrane protein transport protein (OMPP1/FadL/TodX)"/>
    <property type="match status" value="1"/>
</dbReference>
<keyword evidence="2" id="KW-1185">Reference proteome</keyword>
<gene>
    <name evidence="1" type="ORF">DPV69_02660</name>
</gene>
<dbReference type="RefSeq" id="WP_113645760.1">
    <property type="nucleotide sequence ID" value="NZ_QMHN01000001.1"/>
</dbReference>
<evidence type="ECO:0008006" key="3">
    <source>
        <dbReference type="Google" id="ProtNLM"/>
    </source>
</evidence>
<organism evidence="1 2">
    <name type="scientific">Pedobacter chitinilyticus</name>
    <dbReference type="NCBI Taxonomy" id="2233776"/>
    <lineage>
        <taxon>Bacteria</taxon>
        <taxon>Pseudomonadati</taxon>
        <taxon>Bacteroidota</taxon>
        <taxon>Sphingobacteriia</taxon>
        <taxon>Sphingobacteriales</taxon>
        <taxon>Sphingobacteriaceae</taxon>
        <taxon>Pedobacter</taxon>
    </lineage>
</organism>
<dbReference type="EMBL" id="SAYW01000001">
    <property type="protein sequence ID" value="RWU10265.1"/>
    <property type="molecule type" value="Genomic_DNA"/>
</dbReference>
<protein>
    <recommendedName>
        <fullName evidence="3">PorV/PorQ family protein</fullName>
    </recommendedName>
</protein>
<evidence type="ECO:0000313" key="2">
    <source>
        <dbReference type="Proteomes" id="UP000284120"/>
    </source>
</evidence>
<evidence type="ECO:0000313" key="1">
    <source>
        <dbReference type="EMBL" id="RWU10265.1"/>
    </source>
</evidence>
<dbReference type="SUPFAM" id="SSF56935">
    <property type="entry name" value="Porins"/>
    <property type="match status" value="1"/>
</dbReference>
<comment type="caution">
    <text evidence="1">The sequence shown here is derived from an EMBL/GenBank/DDBJ whole genome shotgun (WGS) entry which is preliminary data.</text>
</comment>
<dbReference type="Proteomes" id="UP000284120">
    <property type="component" value="Unassembled WGS sequence"/>
</dbReference>